<proteinExistence type="inferred from homology"/>
<evidence type="ECO:0000256" key="1">
    <source>
        <dbReference type="ARBA" id="ARBA00009156"/>
    </source>
</evidence>
<dbReference type="InterPro" id="IPR043129">
    <property type="entry name" value="ATPase_NBD"/>
</dbReference>
<dbReference type="GO" id="GO:0016301">
    <property type="term" value="F:kinase activity"/>
    <property type="evidence" value="ECO:0007669"/>
    <property type="project" value="UniProtKB-KW"/>
</dbReference>
<reference evidence="8" key="1">
    <citation type="submission" date="2020-11" db="EMBL/GenBank/DDBJ databases">
        <title>Nocardioides cynanchi sp. nov., isolated from soil of rhizosphere of Cynanchum wilfordii.</title>
        <authorList>
            <person name="Lee J.-S."/>
            <person name="Suh M.K."/>
            <person name="Kim J.-S."/>
        </authorList>
    </citation>
    <scope>NUCLEOTIDE SEQUENCE</scope>
    <source>
        <strain evidence="8">KCTC 19276</strain>
    </source>
</reference>
<dbReference type="InterPro" id="IPR018484">
    <property type="entry name" value="FGGY_N"/>
</dbReference>
<dbReference type="EMBL" id="JADKPO010000001">
    <property type="protein sequence ID" value="MBF4766436.1"/>
    <property type="molecule type" value="Genomic_DNA"/>
</dbReference>
<accession>A0A930YFF2</accession>
<comment type="similarity">
    <text evidence="1 5">Belongs to the FGGY kinase family.</text>
</comment>
<dbReference type="InterPro" id="IPR018485">
    <property type="entry name" value="FGGY_C"/>
</dbReference>
<dbReference type="InterPro" id="IPR050406">
    <property type="entry name" value="FGGY_Carb_Kinase"/>
</dbReference>
<evidence type="ECO:0000256" key="3">
    <source>
        <dbReference type="ARBA" id="ARBA00022679"/>
    </source>
</evidence>
<gene>
    <name evidence="8" type="ORF">ISU10_01490</name>
</gene>
<evidence type="ECO:0000256" key="4">
    <source>
        <dbReference type="ARBA" id="ARBA00022777"/>
    </source>
</evidence>
<keyword evidence="2" id="KW-0119">Carbohydrate metabolism</keyword>
<keyword evidence="4 5" id="KW-0418">Kinase</keyword>
<dbReference type="Proteomes" id="UP000660668">
    <property type="component" value="Unassembled WGS sequence"/>
</dbReference>
<dbReference type="InterPro" id="IPR018483">
    <property type="entry name" value="Carb_kinase_FGGY_CS"/>
</dbReference>
<dbReference type="GO" id="GO:0042732">
    <property type="term" value="P:D-xylose metabolic process"/>
    <property type="evidence" value="ECO:0007669"/>
    <property type="project" value="UniProtKB-KW"/>
</dbReference>
<dbReference type="RefSeq" id="WP_194694561.1">
    <property type="nucleotide sequence ID" value="NZ_JADKPO010000001.1"/>
</dbReference>
<dbReference type="InterPro" id="IPR000577">
    <property type="entry name" value="Carb_kinase_FGGY"/>
</dbReference>
<evidence type="ECO:0000313" key="9">
    <source>
        <dbReference type="Proteomes" id="UP000660668"/>
    </source>
</evidence>
<protein>
    <submittedName>
        <fullName evidence="8">FGGY-family carbohydrate kinase</fullName>
    </submittedName>
</protein>
<dbReference type="PIRSF" id="PIRSF000538">
    <property type="entry name" value="GlpK"/>
    <property type="match status" value="1"/>
</dbReference>
<dbReference type="CDD" id="cd07805">
    <property type="entry name" value="ASKHA_NBD_FGGY_CvXK-like"/>
    <property type="match status" value="1"/>
</dbReference>
<dbReference type="PROSITE" id="PS00445">
    <property type="entry name" value="FGGY_KINASES_2"/>
    <property type="match status" value="1"/>
</dbReference>
<evidence type="ECO:0000259" key="7">
    <source>
        <dbReference type="Pfam" id="PF02782"/>
    </source>
</evidence>
<name>A0A930YFF2_9ACTN</name>
<keyword evidence="9" id="KW-1185">Reference proteome</keyword>
<dbReference type="AlphaFoldDB" id="A0A930YFF2"/>
<organism evidence="8 9">
    <name type="scientific">Nocardioides agariphilus</name>
    <dbReference type="NCBI Taxonomy" id="433664"/>
    <lineage>
        <taxon>Bacteria</taxon>
        <taxon>Bacillati</taxon>
        <taxon>Actinomycetota</taxon>
        <taxon>Actinomycetes</taxon>
        <taxon>Propionibacteriales</taxon>
        <taxon>Nocardioidaceae</taxon>
        <taxon>Nocardioides</taxon>
    </lineage>
</organism>
<dbReference type="PANTHER" id="PTHR43095">
    <property type="entry name" value="SUGAR KINASE"/>
    <property type="match status" value="1"/>
</dbReference>
<dbReference type="SUPFAM" id="SSF53067">
    <property type="entry name" value="Actin-like ATPase domain"/>
    <property type="match status" value="2"/>
</dbReference>
<evidence type="ECO:0000313" key="8">
    <source>
        <dbReference type="EMBL" id="MBF4766436.1"/>
    </source>
</evidence>
<evidence type="ECO:0000256" key="2">
    <source>
        <dbReference type="ARBA" id="ARBA00022629"/>
    </source>
</evidence>
<comment type="caution">
    <text evidence="8">The sequence shown here is derived from an EMBL/GenBank/DDBJ whole genome shotgun (WGS) entry which is preliminary data.</text>
</comment>
<feature type="domain" description="Carbohydrate kinase FGGY N-terminal" evidence="6">
    <location>
        <begin position="7"/>
        <end position="260"/>
    </location>
</feature>
<keyword evidence="3 5" id="KW-0808">Transferase</keyword>
<dbReference type="Pfam" id="PF00370">
    <property type="entry name" value="FGGY_N"/>
    <property type="match status" value="1"/>
</dbReference>
<sequence length="517" mass="54723">MTESDVVLAVDLGTGGPKVGFVSMRGDIIWWEHTPVPTNAADGGARTQDAELWWTVICESVRRGVAAVGGEHVVAVSVTGQWASTVPVDEAGRPVDECVLWSDTRGAPYSAELVGGPVSGYAPKPLATWLRRSGGIPTTSGADPVGHLLFWKHERPDVLARARWVLEPVDYLTMRFTGVPAATLASMTGAWLTDNRSLAKLAYDEVLVRATGIDARNLPPLVPTGSVVGPVLPDVAAALGIPATAVAVTGLPDLHSAAVGAGAVELGQPHASIGTTAWISAPVPRKKTDVMRQQASVPGLDNASYLLANNQDSAGRNLQWWRDLVAPDTSYDVLLAEAAQVPPGSGGVVFAPWLTGERSPIDDRNARAGFHGIGESSTRAHLTRAVLEGVALNAGWLLGAAERFVGGRLDDIRLVGGGARSHLWCQVLADVTDRTIVRVSDPWLAGLRGAALFAALALGEVRKDELRGLVPTDPPFRPDPQRRATYDALAAELPKLYAAQRGFFRRSARRADGQGAR</sequence>
<dbReference type="Gene3D" id="3.30.420.40">
    <property type="match status" value="2"/>
</dbReference>
<feature type="domain" description="Carbohydrate kinase FGGY C-terminal" evidence="7">
    <location>
        <begin position="272"/>
        <end position="457"/>
    </location>
</feature>
<evidence type="ECO:0000256" key="5">
    <source>
        <dbReference type="RuleBase" id="RU003733"/>
    </source>
</evidence>
<keyword evidence="2" id="KW-0859">Xylose metabolism</keyword>
<evidence type="ECO:0000259" key="6">
    <source>
        <dbReference type="Pfam" id="PF00370"/>
    </source>
</evidence>
<dbReference type="GO" id="GO:0016773">
    <property type="term" value="F:phosphotransferase activity, alcohol group as acceptor"/>
    <property type="evidence" value="ECO:0007669"/>
    <property type="project" value="InterPro"/>
</dbReference>
<dbReference type="PANTHER" id="PTHR43095:SF5">
    <property type="entry name" value="XYLULOSE KINASE"/>
    <property type="match status" value="1"/>
</dbReference>
<dbReference type="Pfam" id="PF02782">
    <property type="entry name" value="FGGY_C"/>
    <property type="match status" value="1"/>
</dbReference>